<evidence type="ECO:0000313" key="4">
    <source>
        <dbReference type="Proteomes" id="UP001144323"/>
    </source>
</evidence>
<feature type="region of interest" description="Disordered" evidence="1">
    <location>
        <begin position="47"/>
        <end position="66"/>
    </location>
</feature>
<dbReference type="EMBL" id="BSEC01000001">
    <property type="protein sequence ID" value="GLI93567.1"/>
    <property type="molecule type" value="Genomic_DNA"/>
</dbReference>
<dbReference type="Proteomes" id="UP001144323">
    <property type="component" value="Unassembled WGS sequence"/>
</dbReference>
<reference evidence="3" key="1">
    <citation type="journal article" date="2023" name="Int. J. Syst. Evol. Microbiol.">
        <title>Methylocystis iwaonis sp. nov., a type II methane-oxidizing bacterium from surface soil of a rice paddy field in Japan, and emended description of the genus Methylocystis (ex Whittenbury et al. 1970) Bowman et al. 1993.</title>
        <authorList>
            <person name="Kaise H."/>
            <person name="Sawadogo J.B."/>
            <person name="Alam M.S."/>
            <person name="Ueno C."/>
            <person name="Dianou D."/>
            <person name="Shinjo R."/>
            <person name="Asakawa S."/>
        </authorList>
    </citation>
    <scope>NUCLEOTIDE SEQUENCE</scope>
    <source>
        <strain evidence="3">LMG27198</strain>
    </source>
</reference>
<gene>
    <name evidence="3" type="ORF">LMG27198_25590</name>
</gene>
<name>A0A9W6GV00_9HYPH</name>
<protein>
    <submittedName>
        <fullName evidence="3">Uncharacterized protein</fullName>
    </submittedName>
</protein>
<evidence type="ECO:0000256" key="2">
    <source>
        <dbReference type="SAM" id="SignalP"/>
    </source>
</evidence>
<feature type="signal peptide" evidence="2">
    <location>
        <begin position="1"/>
        <end position="22"/>
    </location>
</feature>
<accession>A0A9W6GV00</accession>
<evidence type="ECO:0000256" key="1">
    <source>
        <dbReference type="SAM" id="MobiDB-lite"/>
    </source>
</evidence>
<feature type="region of interest" description="Disordered" evidence="1">
    <location>
        <begin position="72"/>
        <end position="97"/>
    </location>
</feature>
<comment type="caution">
    <text evidence="3">The sequence shown here is derived from an EMBL/GenBank/DDBJ whole genome shotgun (WGS) entry which is preliminary data.</text>
</comment>
<dbReference type="RefSeq" id="WP_281803452.1">
    <property type="nucleotide sequence ID" value="NZ_BSEC01000001.1"/>
</dbReference>
<sequence>MRSLTHFILVAAVLAATGPALAKQTPAKQIATVTANDPNLHHVVGHISSLGADQPPPSSEPTYLNLETHNAPHHASNVSLEGGEPTPYGFPGASEPDDQIGFYNDPYVAYENSPLDGYYSWSGHISP</sequence>
<keyword evidence="2" id="KW-0732">Signal</keyword>
<keyword evidence="4" id="KW-1185">Reference proteome</keyword>
<dbReference type="AlphaFoldDB" id="A0A9W6GV00"/>
<proteinExistence type="predicted"/>
<organism evidence="3 4">
    <name type="scientific">Methylocystis echinoides</name>
    <dbReference type="NCBI Taxonomy" id="29468"/>
    <lineage>
        <taxon>Bacteria</taxon>
        <taxon>Pseudomonadati</taxon>
        <taxon>Pseudomonadota</taxon>
        <taxon>Alphaproteobacteria</taxon>
        <taxon>Hyphomicrobiales</taxon>
        <taxon>Methylocystaceae</taxon>
        <taxon>Methylocystis</taxon>
    </lineage>
</organism>
<evidence type="ECO:0000313" key="3">
    <source>
        <dbReference type="EMBL" id="GLI93567.1"/>
    </source>
</evidence>
<feature type="chain" id="PRO_5040750145" evidence="2">
    <location>
        <begin position="23"/>
        <end position="127"/>
    </location>
</feature>